<protein>
    <submittedName>
        <fullName evidence="1">Phosphohistidine phosphatase SixA</fullName>
    </submittedName>
</protein>
<dbReference type="RefSeq" id="WP_106498858.1">
    <property type="nucleotide sequence ID" value="NZ_PXVC01000003.1"/>
</dbReference>
<name>A0A2P7EHJ2_9SYNE</name>
<dbReference type="Proteomes" id="UP000240206">
    <property type="component" value="Unassembled WGS sequence"/>
</dbReference>
<gene>
    <name evidence="1" type="ORF">C7K08_01335</name>
</gene>
<dbReference type="InterPro" id="IPR013078">
    <property type="entry name" value="His_Pase_superF_clade-1"/>
</dbReference>
<dbReference type="EMBL" id="PXVC01000003">
    <property type="protein sequence ID" value="PSI02692.1"/>
    <property type="molecule type" value="Genomic_DNA"/>
</dbReference>
<dbReference type="SUPFAM" id="SSF53254">
    <property type="entry name" value="Phosphoglycerate mutase-like"/>
    <property type="match status" value="1"/>
</dbReference>
<organism evidence="1 2">
    <name type="scientific">Synechococcus lacustris str. Tous</name>
    <dbReference type="NCBI Taxonomy" id="1910958"/>
    <lineage>
        <taxon>Bacteria</taxon>
        <taxon>Bacillati</taxon>
        <taxon>Cyanobacteriota</taxon>
        <taxon>Cyanophyceae</taxon>
        <taxon>Synechococcales</taxon>
        <taxon>Synechococcaceae</taxon>
        <taxon>Synechococcus</taxon>
    </lineage>
</organism>
<dbReference type="CDD" id="cd07067">
    <property type="entry name" value="HP_PGM_like"/>
    <property type="match status" value="1"/>
</dbReference>
<dbReference type="Gene3D" id="3.40.50.1240">
    <property type="entry name" value="Phosphoglycerate mutase-like"/>
    <property type="match status" value="1"/>
</dbReference>
<comment type="caution">
    <text evidence="1">The sequence shown here is derived from an EMBL/GenBank/DDBJ whole genome shotgun (WGS) entry which is preliminary data.</text>
</comment>
<reference evidence="2" key="1">
    <citation type="submission" date="2018-03" db="EMBL/GenBank/DDBJ databases">
        <title>Ecological and genomic features of two cosmopolitan and abundant freshwater picocyanobacteria.</title>
        <authorList>
            <person name="Cabello-Yeves P.J."/>
            <person name="Picazo A."/>
            <person name="Camacho A."/>
            <person name="Callieri C."/>
            <person name="Rosselli R."/>
            <person name="Roda-Garcia J."/>
            <person name="Coutinho F.H."/>
            <person name="Rodriguez-Valera F."/>
        </authorList>
    </citation>
    <scope>NUCLEOTIDE SEQUENCE [LARGE SCALE GENOMIC DNA]</scope>
    <source>
        <strain evidence="2">Tous</strain>
    </source>
</reference>
<dbReference type="STRING" id="1910958.BTM30_01325"/>
<dbReference type="Pfam" id="PF00300">
    <property type="entry name" value="His_Phos_1"/>
    <property type="match status" value="1"/>
</dbReference>
<sequence length="165" mass="17947">MARELLLIRHGIAVERGSTATDEERALTSEGRARTRRVLERLERLGLACGPLVSSPLVRARQTAELALERKLGKSLSFSEALAPGQNPMPLLRELWEEPWERVGLIGHEPDMGQLASHLLGCQTLGLQLKKAGVALLALDEPLLEPGSGQLRLLLSPKVLLDGKG</sequence>
<dbReference type="InterPro" id="IPR029033">
    <property type="entry name" value="His_PPase_superfam"/>
</dbReference>
<proteinExistence type="predicted"/>
<evidence type="ECO:0000313" key="1">
    <source>
        <dbReference type="EMBL" id="PSI02692.1"/>
    </source>
</evidence>
<keyword evidence="2" id="KW-1185">Reference proteome</keyword>
<evidence type="ECO:0000313" key="2">
    <source>
        <dbReference type="Proteomes" id="UP000240206"/>
    </source>
</evidence>
<dbReference type="AlphaFoldDB" id="A0A2P7EHJ2"/>
<accession>A0A2P7EHJ2</accession>